<organism evidence="4 5">
    <name type="scientific">Trichomonas vaginalis (strain ATCC PRA-98 / G3)</name>
    <dbReference type="NCBI Taxonomy" id="412133"/>
    <lineage>
        <taxon>Eukaryota</taxon>
        <taxon>Metamonada</taxon>
        <taxon>Parabasalia</taxon>
        <taxon>Trichomonadida</taxon>
        <taxon>Trichomonadidae</taxon>
        <taxon>Trichomonas</taxon>
    </lineage>
</organism>
<dbReference type="InterPro" id="IPR029018">
    <property type="entry name" value="Hex-like_dom2"/>
</dbReference>
<dbReference type="Gene3D" id="3.30.379.10">
    <property type="entry name" value="Chitobiase/beta-hexosaminidase domain 2-like"/>
    <property type="match status" value="1"/>
</dbReference>
<dbReference type="InterPro" id="IPR032287">
    <property type="entry name" value="DUF4838"/>
</dbReference>
<evidence type="ECO:0000256" key="1">
    <source>
        <dbReference type="ARBA" id="ARBA00022801"/>
    </source>
</evidence>
<keyword evidence="5" id="KW-1185">Reference proteome</keyword>
<keyword evidence="3" id="KW-0812">Transmembrane</keyword>
<evidence type="ECO:0000313" key="4">
    <source>
        <dbReference type="EMBL" id="EAY03220.1"/>
    </source>
</evidence>
<dbReference type="eggNOG" id="ENOG502STPH">
    <property type="taxonomic scope" value="Eukaryota"/>
</dbReference>
<keyword evidence="1" id="KW-0378">Hydrolase</keyword>
<reference evidence="4" key="1">
    <citation type="submission" date="2006-10" db="EMBL/GenBank/DDBJ databases">
        <authorList>
            <person name="Amadeo P."/>
            <person name="Zhao Q."/>
            <person name="Wortman J."/>
            <person name="Fraser-Liggett C."/>
            <person name="Carlton J."/>
        </authorList>
    </citation>
    <scope>NUCLEOTIDE SEQUENCE</scope>
    <source>
        <strain evidence="4">G3</strain>
    </source>
</reference>
<name>A2EVT3_TRIV3</name>
<dbReference type="Proteomes" id="UP000001542">
    <property type="component" value="Unassembled WGS sequence"/>
</dbReference>
<dbReference type="EMBL" id="DS113511">
    <property type="protein sequence ID" value="EAY03220.1"/>
    <property type="molecule type" value="Genomic_DNA"/>
</dbReference>
<proteinExistence type="predicted"/>
<evidence type="ECO:0000256" key="3">
    <source>
        <dbReference type="SAM" id="Phobius"/>
    </source>
</evidence>
<dbReference type="OrthoDB" id="10661265at2759"/>
<feature type="transmembrane region" description="Helical" evidence="3">
    <location>
        <begin position="1058"/>
        <end position="1081"/>
    </location>
</feature>
<sequence>MLSFFLFCGVFSNDIIIAEKGKGGYKIMFPANPPTTEKGVYWKQAAIEIRDGIQKITGERLTIVTDETTDTKNLILVGPTKLSPQTTVKQVDSESDFFEIKFVDGNLVILGNRRGIVAGAFELLEKFGGVRYYSSWMYVYPPSDTFKVPENVNIQSQVHFVHREIFATDFELNYDYCARSRMNTANCLAYYYGGATSEYYGGESFKALMQDNDYPVSKYPERFALLPDGRRSQYAPCLSNDLTFQIFMKKINADLDKSEVYLIDVSQFDTGDYCHCNDCKEKMKKYGDRFSGVNLEFINKIATALEKTHPKVLIRTFAWDYTRKAPKNIKAHKNVIIRFAAIDIDYGHPFEGNYTWLNKDYMNDIKEWSEIASRFYVWDYTTNFDQIMSFHPNYHVIAPNIKTYAKYGFRGMYSEDTNWAYINLSNNEPVFKRYHNDMVEYRGYMTMKLLWDPNQNSDYLEDDFLYGYYGPSAAPYVKQILNETKDLMLNDFPKNSMRTYHKEMPDFIPEEFIDHIKRLWDMAIKASKNDAEIDPRYIYNVKMSQLSSLYVQYVRNLRREKKPQVINGRVTSGCNVKAVYAAKTILERCPGQKILNETSKGVCALSLKGEWENNIRADLKSIVEGDVAQTIKSGQITAVSAEKAYFYGKVISLKKGNTEFLNSEEGIYFNYILECKYIHSQVPLGYVLQSKTDTITVYKIEEVKSTTTRTYTVTNDGLKVDINYKRKDSGPTMRPLFMITLDLGFERFISYKVRNGNWKSYELQDNMEFDHVGATINKNTKISICNPVTKKGIVINCPSNFESFVIHVNRTSQKVRVSFVGEYIAPPKDYNINHNFVILPYDQIPDAPVFQGNNVKSTRDPKIKYGYAKGDKIVLPDFMWNYVNQNWRTSVSDSESPTGMSMKLTQSNEPQILYYAAHEWPWYFLRDGNYTASMNVKCVNVNNNKSLAGFYGFVHDTEIEYTIVYGKPSDFKENTYREIKLINPFLRPETHFIISNKYGGCKFLHLSQLTLTVIDPPIDHVLRTWPEVELEKMEKPKEEDYNQTDDKSEEGKSGSKKWIAGVVIGVILVIAVIAIVVFIILKKRKENEDDPSEKDELQMSVIV</sequence>
<reference evidence="4" key="2">
    <citation type="journal article" date="2007" name="Science">
        <title>Draft genome sequence of the sexually transmitted pathogen Trichomonas vaginalis.</title>
        <authorList>
            <person name="Carlton J.M."/>
            <person name="Hirt R.P."/>
            <person name="Silva J.C."/>
            <person name="Delcher A.L."/>
            <person name="Schatz M."/>
            <person name="Zhao Q."/>
            <person name="Wortman J.R."/>
            <person name="Bidwell S.L."/>
            <person name="Alsmark U.C.M."/>
            <person name="Besteiro S."/>
            <person name="Sicheritz-Ponten T."/>
            <person name="Noel C.J."/>
            <person name="Dacks J.B."/>
            <person name="Foster P.G."/>
            <person name="Simillion C."/>
            <person name="Van de Peer Y."/>
            <person name="Miranda-Saavedra D."/>
            <person name="Barton G.J."/>
            <person name="Westrop G.D."/>
            <person name="Mueller S."/>
            <person name="Dessi D."/>
            <person name="Fiori P.L."/>
            <person name="Ren Q."/>
            <person name="Paulsen I."/>
            <person name="Zhang H."/>
            <person name="Bastida-Corcuera F.D."/>
            <person name="Simoes-Barbosa A."/>
            <person name="Brown M.T."/>
            <person name="Hayes R.D."/>
            <person name="Mukherjee M."/>
            <person name="Okumura C.Y."/>
            <person name="Schneider R."/>
            <person name="Smith A.J."/>
            <person name="Vanacova S."/>
            <person name="Villalvazo M."/>
            <person name="Haas B.J."/>
            <person name="Pertea M."/>
            <person name="Feldblyum T.V."/>
            <person name="Utterback T.R."/>
            <person name="Shu C.L."/>
            <person name="Osoegawa K."/>
            <person name="de Jong P.J."/>
            <person name="Hrdy I."/>
            <person name="Horvathova L."/>
            <person name="Zubacova Z."/>
            <person name="Dolezal P."/>
            <person name="Malik S.B."/>
            <person name="Logsdon J.M. Jr."/>
            <person name="Henze K."/>
            <person name="Gupta A."/>
            <person name="Wang C.C."/>
            <person name="Dunne R.L."/>
            <person name="Upcroft J.A."/>
            <person name="Upcroft P."/>
            <person name="White O."/>
            <person name="Salzberg S.L."/>
            <person name="Tang P."/>
            <person name="Chiu C.-H."/>
            <person name="Lee Y.-S."/>
            <person name="Embley T.M."/>
            <person name="Coombs G.H."/>
            <person name="Mottram J.C."/>
            <person name="Tachezy J."/>
            <person name="Fraser-Liggett C.M."/>
            <person name="Johnson P.J."/>
        </authorList>
    </citation>
    <scope>NUCLEOTIDE SEQUENCE [LARGE SCALE GENOMIC DNA]</scope>
    <source>
        <strain evidence="4">G3</strain>
    </source>
</reference>
<evidence type="ECO:0000256" key="2">
    <source>
        <dbReference type="SAM" id="MobiDB-lite"/>
    </source>
</evidence>
<dbReference type="AlphaFoldDB" id="A2EVT3"/>
<dbReference type="VEuPathDB" id="TrichDB:TVAGG3_0204210"/>
<dbReference type="VEuPathDB" id="TrichDB:TVAG_421080"/>
<accession>A2EVT3</accession>
<dbReference type="RefSeq" id="XP_001315443.1">
    <property type="nucleotide sequence ID" value="XM_001315408.1"/>
</dbReference>
<dbReference type="Pfam" id="PF16126">
    <property type="entry name" value="DUF4838"/>
    <property type="match status" value="1"/>
</dbReference>
<feature type="region of interest" description="Disordered" evidence="2">
    <location>
        <begin position="1033"/>
        <end position="1053"/>
    </location>
</feature>
<gene>
    <name evidence="4" type="ORF">TVAG_421080</name>
</gene>
<protein>
    <recommendedName>
        <fullName evidence="6">Alpha glucuronidase N-terminal domain-containing protein</fullName>
    </recommendedName>
</protein>
<dbReference type="PANTHER" id="PTHR47406">
    <property type="entry name" value="COAGULATION FACTOR 5/8 TYPE, C-TERMINAL"/>
    <property type="match status" value="1"/>
</dbReference>
<evidence type="ECO:0008006" key="6">
    <source>
        <dbReference type="Google" id="ProtNLM"/>
    </source>
</evidence>
<keyword evidence="3" id="KW-0472">Membrane</keyword>
<evidence type="ECO:0000313" key="5">
    <source>
        <dbReference type="Proteomes" id="UP000001542"/>
    </source>
</evidence>
<dbReference type="InParanoid" id="A2EVT3"/>
<keyword evidence="3" id="KW-1133">Transmembrane helix</keyword>
<dbReference type="CDD" id="cd12087">
    <property type="entry name" value="TM_EGFR-like"/>
    <property type="match status" value="1"/>
</dbReference>
<dbReference type="GO" id="GO:0016787">
    <property type="term" value="F:hydrolase activity"/>
    <property type="evidence" value="ECO:0007669"/>
    <property type="project" value="UniProtKB-KW"/>
</dbReference>
<dbReference type="KEGG" id="tva:4761060"/>
<dbReference type="PANTHER" id="PTHR47406:SF2">
    <property type="entry name" value="ALPHA GLUCURONIDASE N-TERMINAL DOMAIN-CONTAINING PROTEIN"/>
    <property type="match status" value="1"/>
</dbReference>